<dbReference type="GeneID" id="28858059"/>
<feature type="region of interest" description="Disordered" evidence="1">
    <location>
        <begin position="52"/>
        <end position="86"/>
    </location>
</feature>
<reference evidence="2 3" key="1">
    <citation type="journal article" date="2016" name="PLoS Pathog.">
        <title>Biosynthesis of antibiotic leucinostatins in bio-control fungus Purpureocillium lilacinum and their inhibition on phytophthora revealed by genome mining.</title>
        <authorList>
            <person name="Wang G."/>
            <person name="Liu Z."/>
            <person name="Lin R."/>
            <person name="Li E."/>
            <person name="Mao Z."/>
            <person name="Ling J."/>
            <person name="Yang Y."/>
            <person name="Yin W.B."/>
            <person name="Xie B."/>
        </authorList>
    </citation>
    <scope>NUCLEOTIDE SEQUENCE [LARGE SCALE GENOMIC DNA]</scope>
    <source>
        <strain evidence="2">170</strain>
    </source>
</reference>
<feature type="region of interest" description="Disordered" evidence="1">
    <location>
        <begin position="1"/>
        <end position="21"/>
    </location>
</feature>
<evidence type="ECO:0000313" key="2">
    <source>
        <dbReference type="EMBL" id="OAQ65178.1"/>
    </source>
</evidence>
<organism evidence="2 3">
    <name type="scientific">Pochonia chlamydosporia 170</name>
    <dbReference type="NCBI Taxonomy" id="1380566"/>
    <lineage>
        <taxon>Eukaryota</taxon>
        <taxon>Fungi</taxon>
        <taxon>Dikarya</taxon>
        <taxon>Ascomycota</taxon>
        <taxon>Pezizomycotina</taxon>
        <taxon>Sordariomycetes</taxon>
        <taxon>Hypocreomycetidae</taxon>
        <taxon>Hypocreales</taxon>
        <taxon>Clavicipitaceae</taxon>
        <taxon>Pochonia</taxon>
    </lineage>
</organism>
<protein>
    <submittedName>
        <fullName evidence="2">Uncharacterized protein</fullName>
    </submittedName>
</protein>
<dbReference type="RefSeq" id="XP_018142492.1">
    <property type="nucleotide sequence ID" value="XM_018294065.1"/>
</dbReference>
<dbReference type="Proteomes" id="UP000078397">
    <property type="component" value="Unassembled WGS sequence"/>
</dbReference>
<dbReference type="KEGG" id="pchm:VFPPC_16312"/>
<name>A0A179FIQ2_METCM</name>
<proteinExistence type="predicted"/>
<sequence length="86" mass="9686">MSPNNRNMSQEEPIPTESLNHAGAAISRIESIMESVIDKLLRHEPMSIALASRRSLRRRQNQTSSRQVDFPGRSAQEAQRFGITVP</sequence>
<evidence type="ECO:0000313" key="3">
    <source>
        <dbReference type="Proteomes" id="UP000078397"/>
    </source>
</evidence>
<dbReference type="EMBL" id="LSBJ02000005">
    <property type="protein sequence ID" value="OAQ65178.1"/>
    <property type="molecule type" value="Genomic_DNA"/>
</dbReference>
<comment type="caution">
    <text evidence="2">The sequence shown here is derived from an EMBL/GenBank/DDBJ whole genome shotgun (WGS) entry which is preliminary data.</text>
</comment>
<evidence type="ECO:0000256" key="1">
    <source>
        <dbReference type="SAM" id="MobiDB-lite"/>
    </source>
</evidence>
<accession>A0A179FIQ2</accession>
<gene>
    <name evidence="2" type="ORF">VFPPC_16312</name>
</gene>
<keyword evidence="3" id="KW-1185">Reference proteome</keyword>
<feature type="compositionally biased region" description="Polar residues" evidence="1">
    <location>
        <begin position="1"/>
        <end position="10"/>
    </location>
</feature>
<dbReference type="AlphaFoldDB" id="A0A179FIQ2"/>
<dbReference type="OrthoDB" id="5377392at2759"/>